<keyword evidence="2" id="KW-1133">Transmembrane helix</keyword>
<keyword evidence="2" id="KW-0472">Membrane</keyword>
<evidence type="ECO:0000313" key="4">
    <source>
        <dbReference type="Proteomes" id="UP000076798"/>
    </source>
</evidence>
<proteinExistence type="predicted"/>
<dbReference type="AlphaFoldDB" id="A0A166BNN5"/>
<keyword evidence="2" id="KW-0812">Transmembrane</keyword>
<feature type="region of interest" description="Disordered" evidence="1">
    <location>
        <begin position="101"/>
        <end position="196"/>
    </location>
</feature>
<feature type="compositionally biased region" description="Low complexity" evidence="1">
    <location>
        <begin position="137"/>
        <end position="151"/>
    </location>
</feature>
<evidence type="ECO:0000313" key="3">
    <source>
        <dbReference type="EMBL" id="KZT36579.1"/>
    </source>
</evidence>
<dbReference type="EMBL" id="KV428103">
    <property type="protein sequence ID" value="KZT36579.1"/>
    <property type="molecule type" value="Genomic_DNA"/>
</dbReference>
<organism evidence="3 4">
    <name type="scientific">Sistotremastrum suecicum HHB10207 ss-3</name>
    <dbReference type="NCBI Taxonomy" id="1314776"/>
    <lineage>
        <taxon>Eukaryota</taxon>
        <taxon>Fungi</taxon>
        <taxon>Dikarya</taxon>
        <taxon>Basidiomycota</taxon>
        <taxon>Agaricomycotina</taxon>
        <taxon>Agaricomycetes</taxon>
        <taxon>Sistotremastrales</taxon>
        <taxon>Sistotremastraceae</taxon>
        <taxon>Sistotremastrum</taxon>
    </lineage>
</organism>
<gene>
    <name evidence="3" type="ORF">SISSUDRAFT_1130234</name>
</gene>
<dbReference type="Proteomes" id="UP000076798">
    <property type="component" value="Unassembled WGS sequence"/>
</dbReference>
<sequence length="196" mass="21432">MSAETTSPPLSPPLVPAFLVSGFLFSVVVCSMGYRYVRRQSILASPDPNVQRILEERRARYGDLIGQSVNLVVPKMWDVRISTGTEEEKMEWAELNPLAASLIPNTDSPSHTNNPNNPPPAMNLWRSMSSIAPLPPNSKDSSSPDPSPSSDLHITFAILMPSPPPSPSHNHYPPLSDLKLDLGTVRVPWTSTDPLS</sequence>
<feature type="compositionally biased region" description="Polar residues" evidence="1">
    <location>
        <begin position="103"/>
        <end position="112"/>
    </location>
</feature>
<accession>A0A166BNN5</accession>
<feature type="transmembrane region" description="Helical" evidence="2">
    <location>
        <begin position="14"/>
        <end position="34"/>
    </location>
</feature>
<reference evidence="3 4" key="1">
    <citation type="journal article" date="2016" name="Mol. Biol. Evol.">
        <title>Comparative Genomics of Early-Diverging Mushroom-Forming Fungi Provides Insights into the Origins of Lignocellulose Decay Capabilities.</title>
        <authorList>
            <person name="Nagy L.G."/>
            <person name="Riley R."/>
            <person name="Tritt A."/>
            <person name="Adam C."/>
            <person name="Daum C."/>
            <person name="Floudas D."/>
            <person name="Sun H."/>
            <person name="Yadav J.S."/>
            <person name="Pangilinan J."/>
            <person name="Larsson K.H."/>
            <person name="Matsuura K."/>
            <person name="Barry K."/>
            <person name="Labutti K."/>
            <person name="Kuo R."/>
            <person name="Ohm R.A."/>
            <person name="Bhattacharya S.S."/>
            <person name="Shirouzu T."/>
            <person name="Yoshinaga Y."/>
            <person name="Martin F.M."/>
            <person name="Grigoriev I.V."/>
            <person name="Hibbett D.S."/>
        </authorList>
    </citation>
    <scope>NUCLEOTIDE SEQUENCE [LARGE SCALE GENOMIC DNA]</scope>
    <source>
        <strain evidence="3 4">HHB10207 ss-3</strain>
    </source>
</reference>
<protein>
    <submittedName>
        <fullName evidence="3">Uncharacterized protein</fullName>
    </submittedName>
</protein>
<evidence type="ECO:0000256" key="2">
    <source>
        <dbReference type="SAM" id="Phobius"/>
    </source>
</evidence>
<keyword evidence="4" id="KW-1185">Reference proteome</keyword>
<evidence type="ECO:0000256" key="1">
    <source>
        <dbReference type="SAM" id="MobiDB-lite"/>
    </source>
</evidence>
<name>A0A166BNN5_9AGAM</name>